<evidence type="ECO:0000256" key="1">
    <source>
        <dbReference type="ARBA" id="ARBA00010990"/>
    </source>
</evidence>
<dbReference type="InterPro" id="IPR037143">
    <property type="entry name" value="4-PPantetheinyl_Trfase_dom_sf"/>
</dbReference>
<dbReference type="Proteomes" id="UP000598971">
    <property type="component" value="Unassembled WGS sequence"/>
</dbReference>
<proteinExistence type="inferred from homology"/>
<comment type="caution">
    <text evidence="4">The sequence shown here is derived from an EMBL/GenBank/DDBJ whole genome shotgun (WGS) entry which is preliminary data.</text>
</comment>
<dbReference type="EMBL" id="WHPF01000011">
    <property type="protein sequence ID" value="NNV56850.1"/>
    <property type="molecule type" value="Genomic_DNA"/>
</dbReference>
<dbReference type="GO" id="GO:0000287">
    <property type="term" value="F:magnesium ion binding"/>
    <property type="evidence" value="ECO:0007669"/>
    <property type="project" value="InterPro"/>
</dbReference>
<dbReference type="SUPFAM" id="SSF56214">
    <property type="entry name" value="4'-phosphopantetheinyl transferase"/>
    <property type="match status" value="2"/>
</dbReference>
<dbReference type="PANTHER" id="PTHR12215:SF10">
    <property type="entry name" value="L-AMINOADIPATE-SEMIALDEHYDE DEHYDROGENASE-PHOSPHOPANTETHEINYL TRANSFERASE"/>
    <property type="match status" value="1"/>
</dbReference>
<dbReference type="Pfam" id="PF01648">
    <property type="entry name" value="ACPS"/>
    <property type="match status" value="1"/>
</dbReference>
<keyword evidence="2 4" id="KW-0808">Transferase</keyword>
<gene>
    <name evidence="4" type="ORF">GD597_15360</name>
</gene>
<dbReference type="AlphaFoldDB" id="A0A8J8FF10"/>
<accession>A0A8J8FF10</accession>
<evidence type="ECO:0000313" key="5">
    <source>
        <dbReference type="Proteomes" id="UP000598971"/>
    </source>
</evidence>
<comment type="similarity">
    <text evidence="1">Belongs to the P-Pant transferase superfamily. Gsp/Sfp/HetI/AcpT family.</text>
</comment>
<dbReference type="Gene3D" id="3.90.470.20">
    <property type="entry name" value="4'-phosphopantetheinyl transferase domain"/>
    <property type="match status" value="1"/>
</dbReference>
<evidence type="ECO:0000259" key="3">
    <source>
        <dbReference type="Pfam" id="PF01648"/>
    </source>
</evidence>
<dbReference type="InterPro" id="IPR008278">
    <property type="entry name" value="4-PPantetheinyl_Trfase_dom"/>
</dbReference>
<dbReference type="PANTHER" id="PTHR12215">
    <property type="entry name" value="PHOSPHOPANTETHEINE TRANSFERASE"/>
    <property type="match status" value="1"/>
</dbReference>
<feature type="domain" description="4'-phosphopantetheinyl transferase" evidence="3">
    <location>
        <begin position="100"/>
        <end position="168"/>
    </location>
</feature>
<dbReference type="RefSeq" id="WP_171608794.1">
    <property type="nucleotide sequence ID" value="NZ_WHPF01000011.1"/>
</dbReference>
<organism evidence="4 5">
    <name type="scientific">Limnovirga soli</name>
    <dbReference type="NCBI Taxonomy" id="2656915"/>
    <lineage>
        <taxon>Bacteria</taxon>
        <taxon>Pseudomonadati</taxon>
        <taxon>Bacteroidota</taxon>
        <taxon>Chitinophagia</taxon>
        <taxon>Chitinophagales</taxon>
        <taxon>Chitinophagaceae</taxon>
        <taxon>Limnovirga</taxon>
    </lineage>
</organism>
<name>A0A8J8FF10_9BACT</name>
<protein>
    <submittedName>
        <fullName evidence="4">4'-phosphopantetheinyl transferase superfamily protein</fullName>
    </submittedName>
</protein>
<sequence>MPLFYQHNINQTTKLGIWKIEEPLSFFLDKVPLQAAIHHPHKKLQHLAGRFLLQYLFPDFPYEELLVADTRKPYLPNEQYHFSISHCGNYAAAIVSSQMRVGIDIEIPTQKLYSISKKFLHTDEITGFGLNTNLADHEEAGFNLQQLTLLWCAKEAVYKWWGLGGVDFSEHMLLLPFNLAQKGVFGALFNHPQLQKALQANYTCFDEICLVWVCN</sequence>
<dbReference type="GO" id="GO:0019878">
    <property type="term" value="P:lysine biosynthetic process via aminoadipic acid"/>
    <property type="evidence" value="ECO:0007669"/>
    <property type="project" value="TreeGrafter"/>
</dbReference>
<dbReference type="GO" id="GO:0005829">
    <property type="term" value="C:cytosol"/>
    <property type="evidence" value="ECO:0007669"/>
    <property type="project" value="TreeGrafter"/>
</dbReference>
<reference evidence="4" key="1">
    <citation type="submission" date="2019-10" db="EMBL/GenBank/DDBJ databases">
        <title>Draft genome sequence of Panacibacter sp. KCS-6.</title>
        <authorList>
            <person name="Yim K.J."/>
        </authorList>
    </citation>
    <scope>NUCLEOTIDE SEQUENCE</scope>
    <source>
        <strain evidence="4">KCS-6</strain>
    </source>
</reference>
<dbReference type="InterPro" id="IPR050559">
    <property type="entry name" value="P-Pant_transferase_sf"/>
</dbReference>
<evidence type="ECO:0000256" key="2">
    <source>
        <dbReference type="ARBA" id="ARBA00022679"/>
    </source>
</evidence>
<evidence type="ECO:0000313" key="4">
    <source>
        <dbReference type="EMBL" id="NNV56850.1"/>
    </source>
</evidence>
<keyword evidence="5" id="KW-1185">Reference proteome</keyword>
<dbReference type="GO" id="GO:0008897">
    <property type="term" value="F:holo-[acyl-carrier-protein] synthase activity"/>
    <property type="evidence" value="ECO:0007669"/>
    <property type="project" value="InterPro"/>
</dbReference>